<dbReference type="OrthoDB" id="3405601at2"/>
<evidence type="ECO:0000313" key="3">
    <source>
        <dbReference type="EMBL" id="RSM56763.1"/>
    </source>
</evidence>
<name>A0A428XN39_KIBAR</name>
<evidence type="ECO:0000256" key="2">
    <source>
        <dbReference type="SAM" id="Phobius"/>
    </source>
</evidence>
<feature type="compositionally biased region" description="Low complexity" evidence="1">
    <location>
        <begin position="123"/>
        <end position="146"/>
    </location>
</feature>
<comment type="caution">
    <text evidence="3">The sequence shown here is derived from an EMBL/GenBank/DDBJ whole genome shotgun (WGS) entry which is preliminary data.</text>
</comment>
<feature type="transmembrane region" description="Helical" evidence="2">
    <location>
        <begin position="80"/>
        <end position="106"/>
    </location>
</feature>
<organism evidence="3 4">
    <name type="scientific">Kibdelosporangium aridum</name>
    <dbReference type="NCBI Taxonomy" id="2030"/>
    <lineage>
        <taxon>Bacteria</taxon>
        <taxon>Bacillati</taxon>
        <taxon>Actinomycetota</taxon>
        <taxon>Actinomycetes</taxon>
        <taxon>Pseudonocardiales</taxon>
        <taxon>Pseudonocardiaceae</taxon>
        <taxon>Kibdelosporangium</taxon>
    </lineage>
</organism>
<gene>
    <name evidence="3" type="ORF">DMH04_56720</name>
</gene>
<dbReference type="EMBL" id="QHKI01000181">
    <property type="protein sequence ID" value="RSM56763.1"/>
    <property type="molecule type" value="Genomic_DNA"/>
</dbReference>
<feature type="region of interest" description="Disordered" evidence="1">
    <location>
        <begin position="109"/>
        <end position="180"/>
    </location>
</feature>
<keyword evidence="2" id="KW-0472">Membrane</keyword>
<sequence>MSVHRSRRIDRRTAEQLLRGEPVREQAAGSDALSGLFAAASAPARAGELAGEQAALAAFRAARLASVPRLRRRWMLIKTALAKLLTVKVAATAVTAVAAGGVAVAAATGNLPTQRGDSPTVPPMVTVSSTTGPVTPTPSIVTTGPPDAAGKNATDENHKNPGDTNAADKTTSGDGSPSPSVVGLCQAYTAGTGADPGKALDNPAFTVLITTAGGTDKVSAYCTDLLGTQPGQSSAAHPTGKSTTLPTGPGEARPTGKPSDIPLPTRPGR</sequence>
<protein>
    <submittedName>
        <fullName evidence="3">Uncharacterized protein</fullName>
    </submittedName>
</protein>
<proteinExistence type="predicted"/>
<evidence type="ECO:0000313" key="4">
    <source>
        <dbReference type="Proteomes" id="UP000287547"/>
    </source>
</evidence>
<keyword evidence="2" id="KW-0812">Transmembrane</keyword>
<dbReference type="AlphaFoldDB" id="A0A428XN39"/>
<evidence type="ECO:0000256" key="1">
    <source>
        <dbReference type="SAM" id="MobiDB-lite"/>
    </source>
</evidence>
<accession>A0A428XN39</accession>
<feature type="region of interest" description="Disordered" evidence="1">
    <location>
        <begin position="228"/>
        <end position="269"/>
    </location>
</feature>
<keyword evidence="2" id="KW-1133">Transmembrane helix</keyword>
<dbReference type="Proteomes" id="UP000287547">
    <property type="component" value="Unassembled WGS sequence"/>
</dbReference>
<feature type="compositionally biased region" description="Polar residues" evidence="1">
    <location>
        <begin position="229"/>
        <end position="246"/>
    </location>
</feature>
<reference evidence="3 4" key="1">
    <citation type="submission" date="2018-05" db="EMBL/GenBank/DDBJ databases">
        <title>Evolution of GPA BGCs.</title>
        <authorList>
            <person name="Waglechner N."/>
            <person name="Wright G.D."/>
        </authorList>
    </citation>
    <scope>NUCLEOTIDE SEQUENCE [LARGE SCALE GENOMIC DNA]</scope>
    <source>
        <strain evidence="3 4">A82846</strain>
    </source>
</reference>